<evidence type="ECO:0000313" key="7">
    <source>
        <dbReference type="Proteomes" id="UP000034098"/>
    </source>
</evidence>
<accession>A0A0M2H1P4</accession>
<dbReference type="GO" id="GO:0008673">
    <property type="term" value="F:2-dehydro-3-deoxygluconokinase activity"/>
    <property type="evidence" value="ECO:0007669"/>
    <property type="project" value="UniProtKB-EC"/>
</dbReference>
<keyword evidence="3 6" id="KW-0418">Kinase</keyword>
<evidence type="ECO:0000256" key="4">
    <source>
        <dbReference type="SAM" id="MobiDB-lite"/>
    </source>
</evidence>
<comment type="caution">
    <text evidence="6">The sequence shown here is derived from an EMBL/GenBank/DDBJ whole genome shotgun (WGS) entry which is preliminary data.</text>
</comment>
<dbReference type="PANTHER" id="PTHR43320">
    <property type="entry name" value="SUGAR KINASE"/>
    <property type="match status" value="1"/>
</dbReference>
<evidence type="ECO:0000256" key="1">
    <source>
        <dbReference type="ARBA" id="ARBA00010688"/>
    </source>
</evidence>
<protein>
    <submittedName>
        <fullName evidence="6">2-dehydro-3-deoxygluconokinase</fullName>
        <ecNumber evidence="6">2.7.1.45</ecNumber>
    </submittedName>
</protein>
<dbReference type="InterPro" id="IPR052700">
    <property type="entry name" value="Carb_kinase_PfkB-like"/>
</dbReference>
<comment type="similarity">
    <text evidence="1">Belongs to the carbohydrate kinase PfkB family.</text>
</comment>
<dbReference type="InterPro" id="IPR029056">
    <property type="entry name" value="Ribokinase-like"/>
</dbReference>
<dbReference type="AlphaFoldDB" id="A0A0M2H1P4"/>
<dbReference type="CDD" id="cd01166">
    <property type="entry name" value="KdgK"/>
    <property type="match status" value="1"/>
</dbReference>
<feature type="domain" description="Carbohydrate kinase PfkB" evidence="5">
    <location>
        <begin position="14"/>
        <end position="301"/>
    </location>
</feature>
<proteinExistence type="inferred from homology"/>
<dbReference type="PANTHER" id="PTHR43320:SF2">
    <property type="entry name" value="2-DEHYDRO-3-DEOXYGLUCONOKINASE_2-DEHYDRO-3-DEOXYGALACTONOKINASE"/>
    <property type="match status" value="1"/>
</dbReference>
<evidence type="ECO:0000256" key="3">
    <source>
        <dbReference type="ARBA" id="ARBA00022777"/>
    </source>
</evidence>
<evidence type="ECO:0000313" key="6">
    <source>
        <dbReference type="EMBL" id="KJL40169.1"/>
    </source>
</evidence>
<dbReference type="Pfam" id="PF00294">
    <property type="entry name" value="PfkB"/>
    <property type="match status" value="1"/>
</dbReference>
<evidence type="ECO:0000256" key="2">
    <source>
        <dbReference type="ARBA" id="ARBA00022679"/>
    </source>
</evidence>
<name>A0A0M2H1P4_MICTR</name>
<dbReference type="SUPFAM" id="SSF53613">
    <property type="entry name" value="Ribokinase-like"/>
    <property type="match status" value="1"/>
</dbReference>
<gene>
    <name evidence="6" type="primary">kdgK_2</name>
    <name evidence="6" type="ORF">RS82_03494</name>
</gene>
<keyword evidence="7" id="KW-1185">Reference proteome</keyword>
<organism evidence="6 7">
    <name type="scientific">Microbacterium trichothecenolyticum</name>
    <name type="common">Aureobacterium trichothecenolyticum</name>
    <dbReference type="NCBI Taxonomy" id="69370"/>
    <lineage>
        <taxon>Bacteria</taxon>
        <taxon>Bacillati</taxon>
        <taxon>Actinomycetota</taxon>
        <taxon>Actinomycetes</taxon>
        <taxon>Micrococcales</taxon>
        <taxon>Microbacteriaceae</taxon>
        <taxon>Microbacterium</taxon>
    </lineage>
</organism>
<dbReference type="PATRIC" id="fig|69370.6.peg.3557"/>
<feature type="compositionally biased region" description="Pro residues" evidence="4">
    <location>
        <begin position="304"/>
        <end position="335"/>
    </location>
</feature>
<evidence type="ECO:0000259" key="5">
    <source>
        <dbReference type="Pfam" id="PF00294"/>
    </source>
</evidence>
<sequence length="346" mass="34958">MLQPDYAGGVPRTLLAIGETMAMVTPVVATPVADADAFLLDAGGAESNVAAHVAALGHRAVWFSRLGEDALGHRIARQLSARGVDVSRVVFDDGHPTGLYVKDPGNGVLYYRRGSAAAHLSDSDADDVSFDGVDLLHVSGITAAISASAAAFLSRVIARAREHGVPVSFDVNHRAPLWDAATAAPALLELARSADIVLVGRDEAETLWSTPTAADVRALLPDVAELIVKDGDIGATAFVGDDEVFEPALVVEVVEPVGAGDAFAGGYLAGLLSGDSVSDRLRAGHARAARTLQTTTDSIDEPAAPAPAADPAPSADPAPAAAPAPAAPGPAPAAAPAPAAGIPTPT</sequence>
<dbReference type="Gene3D" id="3.40.1190.20">
    <property type="match status" value="1"/>
</dbReference>
<dbReference type="EC" id="2.7.1.45" evidence="6"/>
<dbReference type="InterPro" id="IPR011611">
    <property type="entry name" value="PfkB_dom"/>
</dbReference>
<reference evidence="6 7" key="1">
    <citation type="submission" date="2015-02" db="EMBL/GenBank/DDBJ databases">
        <title>Draft genome sequences of ten Microbacterium spp. with emphasis on heavy metal contaminated environments.</title>
        <authorList>
            <person name="Corretto E."/>
        </authorList>
    </citation>
    <scope>NUCLEOTIDE SEQUENCE [LARGE SCALE GENOMIC DNA]</scope>
    <source>
        <strain evidence="6 7">DSM 8608</strain>
    </source>
</reference>
<dbReference type="Proteomes" id="UP000034098">
    <property type="component" value="Unassembled WGS sequence"/>
</dbReference>
<dbReference type="EMBL" id="JYJA01000040">
    <property type="protein sequence ID" value="KJL40169.1"/>
    <property type="molecule type" value="Genomic_DNA"/>
</dbReference>
<keyword evidence="2 6" id="KW-0808">Transferase</keyword>
<feature type="region of interest" description="Disordered" evidence="4">
    <location>
        <begin position="290"/>
        <end position="346"/>
    </location>
</feature>